<keyword evidence="1" id="KW-0812">Transmembrane</keyword>
<dbReference type="Proteomes" id="UP001059380">
    <property type="component" value="Chromosome"/>
</dbReference>
<organism evidence="2 3">
    <name type="scientific">Occallatibacter riparius</name>
    <dbReference type="NCBI Taxonomy" id="1002689"/>
    <lineage>
        <taxon>Bacteria</taxon>
        <taxon>Pseudomonadati</taxon>
        <taxon>Acidobacteriota</taxon>
        <taxon>Terriglobia</taxon>
        <taxon>Terriglobales</taxon>
        <taxon>Acidobacteriaceae</taxon>
        <taxon>Occallatibacter</taxon>
    </lineage>
</organism>
<gene>
    <name evidence="2" type="ORF">MOP44_15835</name>
</gene>
<dbReference type="AlphaFoldDB" id="A0A9J7BGX4"/>
<accession>A0A9J7BGX4</accession>
<protein>
    <submittedName>
        <fullName evidence="2">Uncharacterized protein</fullName>
    </submittedName>
</protein>
<keyword evidence="3" id="KW-1185">Reference proteome</keyword>
<dbReference type="KEGG" id="orp:MOP44_15835"/>
<proteinExistence type="predicted"/>
<evidence type="ECO:0000256" key="1">
    <source>
        <dbReference type="SAM" id="Phobius"/>
    </source>
</evidence>
<feature type="transmembrane region" description="Helical" evidence="1">
    <location>
        <begin position="6"/>
        <end position="31"/>
    </location>
</feature>
<sequence length="73" mass="8035">MNEFGPAVVLGLIFGFMWGIGCSLAIMYSIFLGGYRKAIKESLASPQPPRYVKAFEKIQAKRARKSAEPHATS</sequence>
<dbReference type="EMBL" id="CP093313">
    <property type="protein sequence ID" value="UWZ82040.1"/>
    <property type="molecule type" value="Genomic_DNA"/>
</dbReference>
<dbReference type="RefSeq" id="WP_260791080.1">
    <property type="nucleotide sequence ID" value="NZ_CP093313.1"/>
</dbReference>
<keyword evidence="1" id="KW-0472">Membrane</keyword>
<evidence type="ECO:0000313" key="2">
    <source>
        <dbReference type="EMBL" id="UWZ82040.1"/>
    </source>
</evidence>
<evidence type="ECO:0000313" key="3">
    <source>
        <dbReference type="Proteomes" id="UP001059380"/>
    </source>
</evidence>
<reference evidence="2" key="1">
    <citation type="submission" date="2021-04" db="EMBL/GenBank/DDBJ databases">
        <title>Phylogenetic analysis of Acidobacteriaceae.</title>
        <authorList>
            <person name="Qiu L."/>
            <person name="Zhang Q."/>
        </authorList>
    </citation>
    <scope>NUCLEOTIDE SEQUENCE</scope>
    <source>
        <strain evidence="2">DSM 25168</strain>
    </source>
</reference>
<keyword evidence="1" id="KW-1133">Transmembrane helix</keyword>
<name>A0A9J7BGX4_9BACT</name>